<dbReference type="Gene3D" id="1.10.10.10">
    <property type="entry name" value="Winged helix-like DNA-binding domain superfamily/Winged helix DNA-binding domain"/>
    <property type="match status" value="1"/>
</dbReference>
<dbReference type="CDD" id="cd06170">
    <property type="entry name" value="LuxR_C_like"/>
    <property type="match status" value="1"/>
</dbReference>
<dbReference type="PANTHER" id="PTHR44688">
    <property type="entry name" value="DNA-BINDING TRANSCRIPTIONAL ACTIVATOR DEVR_DOSR"/>
    <property type="match status" value="1"/>
</dbReference>
<sequence length="78" mass="8828">MQAGHFQAVDRPPHHKLSDREFQVLSLIAQGKTVSAIADELALSVKTISTYRSRILEKLKLKTTADLTRYTILHRLAE</sequence>
<dbReference type="GO" id="GO:0006355">
    <property type="term" value="P:regulation of DNA-templated transcription"/>
    <property type="evidence" value="ECO:0007669"/>
    <property type="project" value="InterPro"/>
</dbReference>
<reference evidence="5" key="1">
    <citation type="submission" date="2022-10" db="EMBL/GenBank/DDBJ databases">
        <authorList>
            <person name="Koch H."/>
        </authorList>
    </citation>
    <scope>NUCLEOTIDE SEQUENCE</scope>
    <source>
        <strain evidence="5">DNF</strain>
    </source>
</reference>
<dbReference type="AlphaFoldDB" id="A0AA86MXE8"/>
<dbReference type="EMBL" id="OX365700">
    <property type="protein sequence ID" value="CAI4030821.1"/>
    <property type="molecule type" value="Genomic_DNA"/>
</dbReference>
<organism evidence="5 6">
    <name type="scientific">Nitrospira tepida</name>
    <dbReference type="NCBI Taxonomy" id="2973512"/>
    <lineage>
        <taxon>Bacteria</taxon>
        <taxon>Pseudomonadati</taxon>
        <taxon>Nitrospirota</taxon>
        <taxon>Nitrospiria</taxon>
        <taxon>Nitrospirales</taxon>
        <taxon>Nitrospiraceae</taxon>
        <taxon>Nitrospira</taxon>
    </lineage>
</organism>
<gene>
    <name evidence="5" type="ORF">DNFV4_01251</name>
</gene>
<name>A0AA86MXE8_9BACT</name>
<evidence type="ECO:0000313" key="6">
    <source>
        <dbReference type="Proteomes" id="UP001179121"/>
    </source>
</evidence>
<keyword evidence="2" id="KW-0238">DNA-binding</keyword>
<dbReference type="InterPro" id="IPR000792">
    <property type="entry name" value="Tscrpt_reg_LuxR_C"/>
</dbReference>
<keyword evidence="6" id="KW-1185">Reference proteome</keyword>
<evidence type="ECO:0000256" key="3">
    <source>
        <dbReference type="ARBA" id="ARBA00023163"/>
    </source>
</evidence>
<dbReference type="PROSITE" id="PS00622">
    <property type="entry name" value="HTH_LUXR_1"/>
    <property type="match status" value="1"/>
</dbReference>
<dbReference type="InterPro" id="IPR036388">
    <property type="entry name" value="WH-like_DNA-bd_sf"/>
</dbReference>
<evidence type="ECO:0000259" key="4">
    <source>
        <dbReference type="PROSITE" id="PS50043"/>
    </source>
</evidence>
<dbReference type="Proteomes" id="UP001179121">
    <property type="component" value="Chromosome"/>
</dbReference>
<dbReference type="SMART" id="SM00421">
    <property type="entry name" value="HTH_LUXR"/>
    <property type="match status" value="1"/>
</dbReference>
<dbReference type="GO" id="GO:0003677">
    <property type="term" value="F:DNA binding"/>
    <property type="evidence" value="ECO:0007669"/>
    <property type="project" value="UniProtKB-KW"/>
</dbReference>
<dbReference type="Pfam" id="PF00196">
    <property type="entry name" value="GerE"/>
    <property type="match status" value="1"/>
</dbReference>
<evidence type="ECO:0000256" key="1">
    <source>
        <dbReference type="ARBA" id="ARBA00023015"/>
    </source>
</evidence>
<protein>
    <recommendedName>
        <fullName evidence="4">HTH luxR-type domain-containing protein</fullName>
    </recommendedName>
</protein>
<dbReference type="PROSITE" id="PS50043">
    <property type="entry name" value="HTH_LUXR_2"/>
    <property type="match status" value="1"/>
</dbReference>
<keyword evidence="1" id="KW-0805">Transcription regulation</keyword>
<dbReference type="RefSeq" id="WP_289267792.1">
    <property type="nucleotide sequence ID" value="NZ_OX365700.1"/>
</dbReference>
<dbReference type="PANTHER" id="PTHR44688:SF16">
    <property type="entry name" value="DNA-BINDING TRANSCRIPTIONAL ACTIVATOR DEVR_DOSR"/>
    <property type="match status" value="1"/>
</dbReference>
<proteinExistence type="predicted"/>
<keyword evidence="3" id="KW-0804">Transcription</keyword>
<dbReference type="SUPFAM" id="SSF46894">
    <property type="entry name" value="C-terminal effector domain of the bipartite response regulators"/>
    <property type="match status" value="1"/>
</dbReference>
<accession>A0AA86MXE8</accession>
<evidence type="ECO:0000313" key="5">
    <source>
        <dbReference type="EMBL" id="CAI4030821.1"/>
    </source>
</evidence>
<dbReference type="PRINTS" id="PR00038">
    <property type="entry name" value="HTHLUXR"/>
</dbReference>
<evidence type="ECO:0000256" key="2">
    <source>
        <dbReference type="ARBA" id="ARBA00023125"/>
    </source>
</evidence>
<dbReference type="InterPro" id="IPR016032">
    <property type="entry name" value="Sig_transdc_resp-reg_C-effctor"/>
</dbReference>
<feature type="domain" description="HTH luxR-type" evidence="4">
    <location>
        <begin position="10"/>
        <end position="75"/>
    </location>
</feature>
<dbReference type="KEGG" id="nti:DNFV4_01251"/>